<feature type="transmembrane region" description="Helical" evidence="8">
    <location>
        <begin position="29"/>
        <end position="48"/>
    </location>
</feature>
<feature type="transmembrane region" description="Helical" evidence="8">
    <location>
        <begin position="205"/>
        <end position="223"/>
    </location>
</feature>
<sequence length="399" mass="44648">MSRARAIRETVTTGTRDVRTELSAETKQTFQVVAFLATIFVVAIHYQSAAPSSPSLEKASANQLAQEFLIGGVARFSVPMFAFAAGFFYFRSDDGTFRTYLRKLRQRSRSVLLPYLVIGFVATLFWVVVRLLDGKSLEGSPLELIATWLLRPPAEQLWFLRDLMVLVIAAPIIRQIAGLPYNLGVVITGLLWLSHYQPFPIVHGWYLLHTETLFFFCVGCAANQHTDVFDRIGRFSTPTMFGFVIVWFDLIIARIMLRPDFDCWYTSDYSVESLLIHKASIVAGCFSIWMVAWKSRHPAVIRLSGAAFFVYLIHEFPLRATVERVAGPLLEKGAWFWGLFPLVTVSCFAAAMLLNRFAPRAIAFLTGGRTPDSAAKLAGAETRRPAYSANSHSSAATTH</sequence>
<evidence type="ECO:0000313" key="11">
    <source>
        <dbReference type="Proteomes" id="UP001500840"/>
    </source>
</evidence>
<accession>A0ABP8MTC0</accession>
<feature type="transmembrane region" description="Helical" evidence="8">
    <location>
        <begin position="68"/>
        <end position="90"/>
    </location>
</feature>
<dbReference type="InterPro" id="IPR002656">
    <property type="entry name" value="Acyl_transf_3_dom"/>
</dbReference>
<evidence type="ECO:0000256" key="4">
    <source>
        <dbReference type="ARBA" id="ARBA00022692"/>
    </source>
</evidence>
<evidence type="ECO:0000256" key="6">
    <source>
        <dbReference type="ARBA" id="ARBA00023136"/>
    </source>
</evidence>
<feature type="domain" description="Acyltransferase 3" evidence="9">
    <location>
        <begin position="35"/>
        <end position="355"/>
    </location>
</feature>
<feature type="transmembrane region" description="Helical" evidence="8">
    <location>
        <begin position="111"/>
        <end position="132"/>
    </location>
</feature>
<feature type="transmembrane region" description="Helical" evidence="8">
    <location>
        <begin position="275"/>
        <end position="292"/>
    </location>
</feature>
<comment type="caution">
    <text evidence="10">The sequence shown here is derived from an EMBL/GenBank/DDBJ whole genome shotgun (WGS) entry which is preliminary data.</text>
</comment>
<evidence type="ECO:0000256" key="3">
    <source>
        <dbReference type="ARBA" id="ARBA00022475"/>
    </source>
</evidence>
<evidence type="ECO:0000256" key="5">
    <source>
        <dbReference type="ARBA" id="ARBA00022989"/>
    </source>
</evidence>
<name>A0ABP8MTC0_9BACT</name>
<comment type="subcellular location">
    <subcellularLocation>
        <location evidence="1">Cell membrane</location>
        <topology evidence="1">Multi-pass membrane protein</topology>
    </subcellularLocation>
</comment>
<evidence type="ECO:0000256" key="1">
    <source>
        <dbReference type="ARBA" id="ARBA00004651"/>
    </source>
</evidence>
<dbReference type="GO" id="GO:0016746">
    <property type="term" value="F:acyltransferase activity"/>
    <property type="evidence" value="ECO:0007669"/>
    <property type="project" value="UniProtKB-KW"/>
</dbReference>
<dbReference type="RefSeq" id="WP_345323268.1">
    <property type="nucleotide sequence ID" value="NZ_BAABGA010000035.1"/>
</dbReference>
<keyword evidence="3" id="KW-1003">Cell membrane</keyword>
<feature type="region of interest" description="Disordered" evidence="7">
    <location>
        <begin position="380"/>
        <end position="399"/>
    </location>
</feature>
<dbReference type="PANTHER" id="PTHR40074:SF2">
    <property type="entry name" value="O-ACETYLTRANSFERASE WECH"/>
    <property type="match status" value="1"/>
</dbReference>
<feature type="transmembrane region" description="Helical" evidence="8">
    <location>
        <begin position="299"/>
        <end position="314"/>
    </location>
</feature>
<keyword evidence="11" id="KW-1185">Reference proteome</keyword>
<evidence type="ECO:0000256" key="8">
    <source>
        <dbReference type="SAM" id="Phobius"/>
    </source>
</evidence>
<feature type="transmembrane region" description="Helical" evidence="8">
    <location>
        <begin position="235"/>
        <end position="255"/>
    </location>
</feature>
<keyword evidence="4 8" id="KW-0812">Transmembrane</keyword>
<evidence type="ECO:0000256" key="2">
    <source>
        <dbReference type="ARBA" id="ARBA00007400"/>
    </source>
</evidence>
<feature type="transmembrane region" description="Helical" evidence="8">
    <location>
        <begin position="334"/>
        <end position="354"/>
    </location>
</feature>
<organism evidence="10 11">
    <name type="scientific">Novipirellula rosea</name>
    <dbReference type="NCBI Taxonomy" id="1031540"/>
    <lineage>
        <taxon>Bacteria</taxon>
        <taxon>Pseudomonadati</taxon>
        <taxon>Planctomycetota</taxon>
        <taxon>Planctomycetia</taxon>
        <taxon>Pirellulales</taxon>
        <taxon>Pirellulaceae</taxon>
        <taxon>Novipirellula</taxon>
    </lineage>
</organism>
<protein>
    <submittedName>
        <fullName evidence="10">Acyltransferase</fullName>
    </submittedName>
</protein>
<gene>
    <name evidence="10" type="ORF">GCM10023156_29950</name>
</gene>
<proteinExistence type="inferred from homology"/>
<evidence type="ECO:0000313" key="10">
    <source>
        <dbReference type="EMBL" id="GAA4455627.1"/>
    </source>
</evidence>
<keyword evidence="10" id="KW-0808">Transferase</keyword>
<feature type="compositionally biased region" description="Low complexity" evidence="7">
    <location>
        <begin position="386"/>
        <end position="399"/>
    </location>
</feature>
<dbReference type="Proteomes" id="UP001500840">
    <property type="component" value="Unassembled WGS sequence"/>
</dbReference>
<keyword evidence="5 8" id="KW-1133">Transmembrane helix</keyword>
<keyword evidence="6 8" id="KW-0472">Membrane</keyword>
<dbReference type="PANTHER" id="PTHR40074">
    <property type="entry name" value="O-ACETYLTRANSFERASE WECH"/>
    <property type="match status" value="1"/>
</dbReference>
<dbReference type="Pfam" id="PF01757">
    <property type="entry name" value="Acyl_transf_3"/>
    <property type="match status" value="1"/>
</dbReference>
<dbReference type="EMBL" id="BAABGA010000035">
    <property type="protein sequence ID" value="GAA4455627.1"/>
    <property type="molecule type" value="Genomic_DNA"/>
</dbReference>
<reference evidence="11" key="1">
    <citation type="journal article" date="2019" name="Int. J. Syst. Evol. Microbiol.">
        <title>The Global Catalogue of Microorganisms (GCM) 10K type strain sequencing project: providing services to taxonomists for standard genome sequencing and annotation.</title>
        <authorList>
            <consortium name="The Broad Institute Genomics Platform"/>
            <consortium name="The Broad Institute Genome Sequencing Center for Infectious Disease"/>
            <person name="Wu L."/>
            <person name="Ma J."/>
        </authorList>
    </citation>
    <scope>NUCLEOTIDE SEQUENCE [LARGE SCALE GENOMIC DNA]</scope>
    <source>
        <strain evidence="11">JCM 17759</strain>
    </source>
</reference>
<keyword evidence="10" id="KW-0012">Acyltransferase</keyword>
<evidence type="ECO:0000256" key="7">
    <source>
        <dbReference type="SAM" id="MobiDB-lite"/>
    </source>
</evidence>
<evidence type="ECO:0000259" key="9">
    <source>
        <dbReference type="Pfam" id="PF01757"/>
    </source>
</evidence>
<comment type="similarity">
    <text evidence="2">Belongs to the acyltransferase 3 family.</text>
</comment>